<organism evidence="2 3">
    <name type="scientific">Candidatus Nealsonbacteria bacterium CG02_land_8_20_14_3_00_34_20</name>
    <dbReference type="NCBI Taxonomy" id="1974698"/>
    <lineage>
        <taxon>Bacteria</taxon>
        <taxon>Candidatus Nealsoniibacteriota</taxon>
    </lineage>
</organism>
<dbReference type="EMBL" id="PETY01000024">
    <property type="protein sequence ID" value="PIV45556.1"/>
    <property type="molecule type" value="Genomic_DNA"/>
</dbReference>
<evidence type="ECO:0000313" key="2">
    <source>
        <dbReference type="EMBL" id="PIV45556.1"/>
    </source>
</evidence>
<comment type="caution">
    <text evidence="2">The sequence shown here is derived from an EMBL/GenBank/DDBJ whole genome shotgun (WGS) entry which is preliminary data.</text>
</comment>
<feature type="region of interest" description="Disordered" evidence="1">
    <location>
        <begin position="1"/>
        <end position="68"/>
    </location>
</feature>
<accession>A0A2M7DAS3</accession>
<dbReference type="Proteomes" id="UP000229625">
    <property type="component" value="Unassembled WGS sequence"/>
</dbReference>
<sequence>MYALRGTKFGGGKIGIGKRGRAKISSPQPPSFLPARSVWDGKRFRNSPPPKAAVWVCPAPPSGAGQEI</sequence>
<name>A0A2M7DAS3_9BACT</name>
<proteinExistence type="predicted"/>
<evidence type="ECO:0000313" key="3">
    <source>
        <dbReference type="Proteomes" id="UP000229625"/>
    </source>
</evidence>
<evidence type="ECO:0000256" key="1">
    <source>
        <dbReference type="SAM" id="MobiDB-lite"/>
    </source>
</evidence>
<dbReference type="AlphaFoldDB" id="A0A2M7DAS3"/>
<reference evidence="3" key="1">
    <citation type="submission" date="2017-09" db="EMBL/GenBank/DDBJ databases">
        <title>Depth-based differentiation of microbial function through sediment-hosted aquifers and enrichment of novel symbionts in the deep terrestrial subsurface.</title>
        <authorList>
            <person name="Probst A.J."/>
            <person name="Ladd B."/>
            <person name="Jarett J.K."/>
            <person name="Geller-Mcgrath D.E."/>
            <person name="Sieber C.M.K."/>
            <person name="Emerson J.B."/>
            <person name="Anantharaman K."/>
            <person name="Thomas B.C."/>
            <person name="Malmstrom R."/>
            <person name="Stieglmeier M."/>
            <person name="Klingl A."/>
            <person name="Woyke T."/>
            <person name="Ryan C.M."/>
            <person name="Banfield J.F."/>
        </authorList>
    </citation>
    <scope>NUCLEOTIDE SEQUENCE [LARGE SCALE GENOMIC DNA]</scope>
</reference>
<protein>
    <submittedName>
        <fullName evidence="2">Uncharacterized protein</fullName>
    </submittedName>
</protein>
<gene>
    <name evidence="2" type="ORF">COS24_01650</name>
</gene>